<sequence>MVEVKSATLYIKGFDWGPGVSKVIVSLSQEVEKVQKEGATCRTLKRDREVTDIYLSDQRGDCVNGKSSFVALELNIYFDLEGSCSPFVGNPAVHHNEWRKEYVVVGAFNATSNSQEIKLSFSLDCINNRICPDLELFTFREKFSGEYENPLTKQKETLTLQYSAYEPKHLLEDKAKNPLMIWLNGLDEGGTNIDIALLGNKVTHLAHPQIQSHFTTKGGASGCYVLAIQTLTMWMDAGNNVNHYGDLPSRYTGILMDTIKSYLEHNKDVDRNRIYLGGCSNGGYMAMLLAIEFNDMWAALFTTCEAYADKVFQRDSNGNYVRAEGDKSLISALQTDEYYLTDEKIEKIKNIPLWMVSSAADDTVPPRLFSIPSYRHILLHGLKNAWYSFFENVKGVDIKDHEYFGHLSWIWLFNDQVTHVQDRERVKASKEDDVHCGLQPSNDGGGKFLAEDEKGKYENLFCWMNAQAKA</sequence>
<keyword evidence="3" id="KW-1185">Reference proteome</keyword>
<reference evidence="2 3" key="1">
    <citation type="submission" date="2024-04" db="EMBL/GenBank/DDBJ databases">
        <title>Tritrichomonas musculus Genome.</title>
        <authorList>
            <person name="Alves-Ferreira E."/>
            <person name="Grigg M."/>
            <person name="Lorenzi H."/>
            <person name="Galac M."/>
        </authorList>
    </citation>
    <scope>NUCLEOTIDE SEQUENCE [LARGE SCALE GENOMIC DNA]</scope>
    <source>
        <strain evidence="2 3">EAF2021</strain>
    </source>
</reference>
<comment type="caution">
    <text evidence="2">The sequence shown here is derived from an EMBL/GenBank/DDBJ whole genome shotgun (WGS) entry which is preliminary data.</text>
</comment>
<protein>
    <recommendedName>
        <fullName evidence="1">Esterase Ig-like N-terminal domain-containing protein</fullName>
    </recommendedName>
</protein>
<dbReference type="InterPro" id="IPR029058">
    <property type="entry name" value="AB_hydrolase_fold"/>
</dbReference>
<dbReference type="Gene3D" id="3.40.50.1820">
    <property type="entry name" value="alpha/beta hydrolase"/>
    <property type="match status" value="1"/>
</dbReference>
<accession>A0ABR2JWQ5</accession>
<evidence type="ECO:0000313" key="2">
    <source>
        <dbReference type="EMBL" id="KAK8883063.1"/>
    </source>
</evidence>
<proteinExistence type="predicted"/>
<dbReference type="Proteomes" id="UP001470230">
    <property type="component" value="Unassembled WGS sequence"/>
</dbReference>
<dbReference type="SUPFAM" id="SSF53474">
    <property type="entry name" value="alpha/beta-Hydrolases"/>
    <property type="match status" value="1"/>
</dbReference>
<feature type="domain" description="Esterase Ig-like N-terminal" evidence="1">
    <location>
        <begin position="7"/>
        <end position="104"/>
    </location>
</feature>
<dbReference type="EMBL" id="JAPFFF010000009">
    <property type="protein sequence ID" value="KAK8883063.1"/>
    <property type="molecule type" value="Genomic_DNA"/>
</dbReference>
<name>A0ABR2JWQ5_9EUKA</name>
<evidence type="ECO:0000313" key="3">
    <source>
        <dbReference type="Proteomes" id="UP001470230"/>
    </source>
</evidence>
<evidence type="ECO:0000259" key="1">
    <source>
        <dbReference type="Pfam" id="PF18435"/>
    </source>
</evidence>
<dbReference type="Pfam" id="PF18435">
    <property type="entry name" value="EstA_Ig_like"/>
    <property type="match status" value="1"/>
</dbReference>
<dbReference type="InterPro" id="IPR041172">
    <property type="entry name" value="EstA_Ig-like_N"/>
</dbReference>
<organism evidence="2 3">
    <name type="scientific">Tritrichomonas musculus</name>
    <dbReference type="NCBI Taxonomy" id="1915356"/>
    <lineage>
        <taxon>Eukaryota</taxon>
        <taxon>Metamonada</taxon>
        <taxon>Parabasalia</taxon>
        <taxon>Tritrichomonadida</taxon>
        <taxon>Tritrichomonadidae</taxon>
        <taxon>Tritrichomonas</taxon>
    </lineage>
</organism>
<gene>
    <name evidence="2" type="ORF">M9Y10_045711</name>
</gene>
<dbReference type="Gene3D" id="2.60.40.2180">
    <property type="match status" value="1"/>
</dbReference>